<feature type="transmembrane region" description="Helical" evidence="8">
    <location>
        <begin position="946"/>
        <end position="970"/>
    </location>
</feature>
<feature type="transmembrane region" description="Helical" evidence="8">
    <location>
        <begin position="855"/>
        <end position="873"/>
    </location>
</feature>
<evidence type="ECO:0000259" key="9">
    <source>
        <dbReference type="PROSITE" id="PS50893"/>
    </source>
</evidence>
<feature type="transmembrane region" description="Helical" evidence="8">
    <location>
        <begin position="880"/>
        <end position="899"/>
    </location>
</feature>
<comment type="caution">
    <text evidence="10">The sequence shown here is derived from an EMBL/GenBank/DDBJ whole genome shotgun (WGS) entry which is preliminary data.</text>
</comment>
<evidence type="ECO:0000256" key="2">
    <source>
        <dbReference type="ARBA" id="ARBA00022448"/>
    </source>
</evidence>
<reference evidence="10" key="1">
    <citation type="submission" date="2021-08" db="EMBL/GenBank/DDBJ databases">
        <title>WGS assembly of Ceratopteris richardii.</title>
        <authorList>
            <person name="Marchant D.B."/>
            <person name="Chen G."/>
            <person name="Jenkins J."/>
            <person name="Shu S."/>
            <person name="Leebens-Mack J."/>
            <person name="Grimwood J."/>
            <person name="Schmutz J."/>
            <person name="Soltis P."/>
            <person name="Soltis D."/>
            <person name="Chen Z.-H."/>
        </authorList>
    </citation>
    <scope>NUCLEOTIDE SEQUENCE</scope>
    <source>
        <strain evidence="10">Whitten #5841</strain>
        <tissue evidence="10">Leaf</tissue>
    </source>
</reference>
<keyword evidence="11" id="KW-1185">Reference proteome</keyword>
<feature type="transmembrane region" description="Helical" evidence="8">
    <location>
        <begin position="822"/>
        <end position="843"/>
    </location>
</feature>
<accession>A0A8T2VRT2</accession>
<name>A0A8T2VRT2_CERRI</name>
<feature type="transmembrane region" description="Helical" evidence="8">
    <location>
        <begin position="1423"/>
        <end position="1452"/>
    </location>
</feature>
<dbReference type="InterPro" id="IPR027417">
    <property type="entry name" value="P-loop_NTPase"/>
</dbReference>
<dbReference type="Pfam" id="PF01061">
    <property type="entry name" value="ABC2_membrane"/>
    <property type="match status" value="2"/>
</dbReference>
<keyword evidence="4 8" id="KW-0812">Transmembrane</keyword>
<dbReference type="InterPro" id="IPR003439">
    <property type="entry name" value="ABC_transporter-like_ATP-bd"/>
</dbReference>
<feature type="transmembrane region" description="Helical" evidence="8">
    <location>
        <begin position="739"/>
        <end position="762"/>
    </location>
</feature>
<keyword evidence="3" id="KW-0934">Plastid</keyword>
<keyword evidence="2" id="KW-0813">Transport</keyword>
<organism evidence="10 11">
    <name type="scientific">Ceratopteris richardii</name>
    <name type="common">Triangle waterfern</name>
    <dbReference type="NCBI Taxonomy" id="49495"/>
    <lineage>
        <taxon>Eukaryota</taxon>
        <taxon>Viridiplantae</taxon>
        <taxon>Streptophyta</taxon>
        <taxon>Embryophyta</taxon>
        <taxon>Tracheophyta</taxon>
        <taxon>Polypodiopsida</taxon>
        <taxon>Polypodiidae</taxon>
        <taxon>Polypodiales</taxon>
        <taxon>Pteridineae</taxon>
        <taxon>Pteridaceae</taxon>
        <taxon>Parkerioideae</taxon>
        <taxon>Ceratopteris</taxon>
    </lineage>
</organism>
<dbReference type="OrthoDB" id="66620at2759"/>
<dbReference type="Gene3D" id="3.40.50.300">
    <property type="entry name" value="P-loop containing nucleotide triphosphate hydrolases"/>
    <property type="match status" value="2"/>
</dbReference>
<keyword evidence="6 8" id="KW-0472">Membrane</keyword>
<dbReference type="Proteomes" id="UP000825935">
    <property type="component" value="Chromosome 1"/>
</dbReference>
<dbReference type="GO" id="GO:0005886">
    <property type="term" value="C:plasma membrane"/>
    <property type="evidence" value="ECO:0007669"/>
    <property type="project" value="UniProtKB-ARBA"/>
</dbReference>
<dbReference type="OMA" id="HWANVSF"/>
<feature type="transmembrane region" description="Helical" evidence="8">
    <location>
        <begin position="1464"/>
        <end position="1485"/>
    </location>
</feature>
<evidence type="ECO:0000313" key="10">
    <source>
        <dbReference type="EMBL" id="KAH7447129.1"/>
    </source>
</evidence>
<evidence type="ECO:0000256" key="8">
    <source>
        <dbReference type="SAM" id="Phobius"/>
    </source>
</evidence>
<protein>
    <recommendedName>
        <fullName evidence="9">ABC transporter domain-containing protein</fullName>
    </recommendedName>
</protein>
<feature type="transmembrane region" description="Helical" evidence="8">
    <location>
        <begin position="1351"/>
        <end position="1369"/>
    </location>
</feature>
<evidence type="ECO:0000313" key="11">
    <source>
        <dbReference type="Proteomes" id="UP000825935"/>
    </source>
</evidence>
<feature type="domain" description="ABC transporter" evidence="9">
    <location>
        <begin position="1014"/>
        <end position="1258"/>
    </location>
</feature>
<evidence type="ECO:0000256" key="5">
    <source>
        <dbReference type="ARBA" id="ARBA00022989"/>
    </source>
</evidence>
<dbReference type="PROSITE" id="PS50893">
    <property type="entry name" value="ABC_TRANSPORTER_2"/>
    <property type="match status" value="2"/>
</dbReference>
<feature type="domain" description="ABC transporter" evidence="9">
    <location>
        <begin position="247"/>
        <end position="509"/>
    </location>
</feature>
<dbReference type="InterPro" id="IPR013525">
    <property type="entry name" value="ABC2_TM"/>
</dbReference>
<dbReference type="GO" id="GO:0016887">
    <property type="term" value="F:ATP hydrolysis activity"/>
    <property type="evidence" value="ECO:0007669"/>
    <property type="project" value="InterPro"/>
</dbReference>
<keyword evidence="5 8" id="KW-1133">Transmembrane helix</keyword>
<evidence type="ECO:0000256" key="7">
    <source>
        <dbReference type="SAM" id="MobiDB-lite"/>
    </source>
</evidence>
<feature type="transmembrane region" description="Helical" evidence="8">
    <location>
        <begin position="1604"/>
        <end position="1622"/>
    </location>
</feature>
<keyword evidence="3" id="KW-0150">Chloroplast</keyword>
<feature type="transmembrane region" description="Helical" evidence="8">
    <location>
        <begin position="1492"/>
        <end position="1513"/>
    </location>
</feature>
<feature type="transmembrane region" description="Helical" evidence="8">
    <location>
        <begin position="782"/>
        <end position="810"/>
    </location>
</feature>
<dbReference type="GO" id="GO:0140359">
    <property type="term" value="F:ABC-type transporter activity"/>
    <property type="evidence" value="ECO:0007669"/>
    <property type="project" value="InterPro"/>
</dbReference>
<proteinExistence type="predicted"/>
<evidence type="ECO:0000256" key="1">
    <source>
        <dbReference type="ARBA" id="ARBA00004141"/>
    </source>
</evidence>
<dbReference type="GO" id="GO:0005524">
    <property type="term" value="F:ATP binding"/>
    <property type="evidence" value="ECO:0007669"/>
    <property type="project" value="InterPro"/>
</dbReference>
<evidence type="ECO:0000256" key="6">
    <source>
        <dbReference type="ARBA" id="ARBA00023136"/>
    </source>
</evidence>
<evidence type="ECO:0000256" key="4">
    <source>
        <dbReference type="ARBA" id="ARBA00022692"/>
    </source>
</evidence>
<dbReference type="SUPFAM" id="SSF52540">
    <property type="entry name" value="P-loop containing nucleoside triphosphate hydrolases"/>
    <property type="match status" value="2"/>
</dbReference>
<feature type="region of interest" description="Disordered" evidence="7">
    <location>
        <begin position="1"/>
        <end position="31"/>
    </location>
</feature>
<evidence type="ECO:0000256" key="3">
    <source>
        <dbReference type="ARBA" id="ARBA00022528"/>
    </source>
</evidence>
<comment type="subcellular location">
    <subcellularLocation>
        <location evidence="1">Membrane</location>
        <topology evidence="1">Multi-pass membrane protein</topology>
    </subcellularLocation>
</comment>
<sequence>MDRSASSSGDPPPLSRHRTGLATPSWRRRFPTVEEERPLETGEAEFEGEFDPVNLLDVGIQGWMSRAASLRGLQTSRAMLSTKMTQHGSAQYPRMGSDASAFSKLSTLQRVLTKHKRWAEMIEERPGSNKTALPEEYSASLSLAPHASLIFLIMLYHQALSSHGFTEEASNIASLLEGLREADEEHAAPKLQGIDLLLKDGLLEFFLRIQPFLPPIPMQIVKFKSIEYYADVFITDEAYETVLTKWIQAAGLFRHISHKKKGPRRQRMLNDVTGYLMPGTLTVVLGPPASGKSALNYILSGNLHSGASVQGSVTYNNVPLQNIKTHHLAAVVAQKNDHIPHLTVRETLEFAKKCLSPFNPQDYGTQLKNILGDVLSKGQDPKVELIMSMMGLKHVANRIVGNALIPSITEDERYRLSAAEMCSGSHAVYFFDQLSTDAEDSVAFELLTAMRIYTRVRQITFLASLSQPSSEVFNLFDRVIVLNDGKLVYQGPREDVLTYFEKLGYKKPKHLSAGEFLQEVTTPDGSIYLQPGFRRLSVEDFVIAYKSSNLYNDVLRIVNGPELVQELWVQGDPPLGVEFQEYSYHKDNETTTYVVSGVKEEDGSLLGASMDHTMGVQKGDKVVAFAKNTDSLKYFHSSPSPRMLQDELSSAISSNTGPVRLQLERNFEEVKDVSSNQLSKDYMLSVREEVLLLTKREIHSIWGNQFGLKLRAMQVLVMSLFLGFLLFRIDNRPDQRYMNLFRSGFFVSVINMTMFNVGQLPALMSERYIYYKQKGAHFYRPISFLLGKIIGGLPFTLCETTVWSILVYFLTNMTTSDGGWHFFVYYAVIVLTALNGSSMVRFLGFSVTNLDKAGMLIGIMVTLFILFAGFLIPRLQVPKYWIWVFYLNPLQWAITALVINEYNSGAYSLLCRDIPNLALLPQCNGRGDQTIGHAYLARGQFFISRVWIVISILMLLAWVVVWNLLTYFALKTIQHHRILRTTKYQNVISSEDIRMKDIEHASKHLTHTPIPVTLSWHELSYDIMIPGSNKRPTILKVDSGWGEPCDMVAILGDAEGKTALLNCLAGRKILNENIEGQILVNGYPKVQKSFRHIMGYVDKIEAYAPYLTVHETVAYSAALRLQQSSSKDMQAQFVKEVLELTELAHLQNTLVASLINDVTFDQERRLAIATELVANPSVLFLENPTKSLDSSSANNIVKCLQQIANSGRIVIMTMNYPSQRILSMLTRVKILKGGGQTVYFGPVGANGDLIRTYFETIPGTPLCPPNKSVSAYAIDLIGDNPFRKSEKDYAFEYQASELALKNHIHLQQLRKPGRNGEEVKIHRYEASFWRVFLETIISVQHQYWRNVNYSLGRVFAFLITAVILGSVFYNLDMTTTAGLNSLSGAIFISCVLVGITNAQNAIPQVIQLRAVHLRERAVHQSSVLIYNIADILAEIPYLMVSNLLFCGIFLSMTQIANGSASDVFKYWFISLEFYATITFLGSFLAVVSPKPVVASVLVPIIVGIWISTAGLTVPRSMITDTFIWVFWTNPLQYALDGLTSIAFYCDLDKPLCLDSNRNPQCEKNPAACPSCDCPRMSDTGNNIFVWRQVSNIRSLNYSRIHYDMIALLLFAILFRILTLLAFRFTRHYKRT</sequence>
<dbReference type="EMBL" id="CM035406">
    <property type="protein sequence ID" value="KAH7447129.1"/>
    <property type="molecule type" value="Genomic_DNA"/>
</dbReference>
<dbReference type="Pfam" id="PF00005">
    <property type="entry name" value="ABC_tran"/>
    <property type="match status" value="2"/>
</dbReference>
<dbReference type="PANTHER" id="PTHR19241">
    <property type="entry name" value="ATP-BINDING CASSETTE TRANSPORTER"/>
    <property type="match status" value="1"/>
</dbReference>
<feature type="transmembrane region" description="Helical" evidence="8">
    <location>
        <begin position="710"/>
        <end position="727"/>
    </location>
</feature>
<gene>
    <name evidence="10" type="ORF">KP509_01G092800</name>
</gene>